<proteinExistence type="predicted"/>
<name>A0A6N6K197_9ENTR</name>
<dbReference type="InterPro" id="IPR006230">
    <property type="entry name" value="MutL"/>
</dbReference>
<reference evidence="1 3" key="1">
    <citation type="submission" date="2018-08" db="EMBL/GenBank/DDBJ databases">
        <title>Complete genomic analysis of a Citrobacter pasteurii isolated from cockles (Cerastoderma edule) containing a new chromosomic qnrB allele.</title>
        <authorList>
            <person name="Rodrigues A."/>
            <person name="Baptista T."/>
            <person name="Quesada A."/>
            <person name="Campos M.J."/>
        </authorList>
    </citation>
    <scope>NUCLEOTIDE SEQUENCE [LARGE SCALE GENOMIC DNA]</scope>
    <source>
        <strain evidence="1 3">BA18</strain>
    </source>
</reference>
<dbReference type="NCBIfam" id="TIGR01319">
    <property type="entry name" value="glmL_fam"/>
    <property type="match status" value="1"/>
</dbReference>
<evidence type="ECO:0000313" key="1">
    <source>
        <dbReference type="EMBL" id="KAA1276377.1"/>
    </source>
</evidence>
<gene>
    <name evidence="1" type="ORF">DXF85_16925</name>
    <name evidence="2" type="ORF">I6L54_18230</name>
</gene>
<evidence type="ECO:0000313" key="2">
    <source>
        <dbReference type="EMBL" id="QXA43889.1"/>
    </source>
</evidence>
<dbReference type="RefSeq" id="WP_040232514.1">
    <property type="nucleotide sequence ID" value="NZ_CDHL01000039.1"/>
</dbReference>
<dbReference type="Proteomes" id="UP000468420">
    <property type="component" value="Unassembled WGS sequence"/>
</dbReference>
<dbReference type="NCBIfam" id="NF040745">
    <property type="entry name" value="accessory_GlmL"/>
    <property type="match status" value="1"/>
</dbReference>
<reference evidence="2 4" key="2">
    <citation type="submission" date="2021-06" db="EMBL/GenBank/DDBJ databases">
        <title>FDA dAtabase for Regulatory Grade micrObial Sequences (FDA-ARGOS): Supporting development and validation of Infectious Disease Dx tests.</title>
        <authorList>
            <person name="Sproer C."/>
            <person name="Gronow S."/>
            <person name="Severitt S."/>
            <person name="Schroder I."/>
            <person name="Tallon L."/>
            <person name="Sadzewicz L."/>
            <person name="Zhao X."/>
            <person name="Boylan J."/>
            <person name="Ott S."/>
            <person name="Bowen H."/>
            <person name="Vavikolanu K."/>
            <person name="Mehta A."/>
            <person name="Aluvathingal J."/>
            <person name="Nadendla S."/>
            <person name="Lowell S."/>
            <person name="Myers T."/>
            <person name="Yan Y."/>
        </authorList>
    </citation>
    <scope>NUCLEOTIDE SEQUENCE [LARGE SCALE GENOMIC DNA]</scope>
    <source>
        <strain evidence="2 4">FDAARGOS 1424</strain>
    </source>
</reference>
<dbReference type="PIRSF" id="PIRSF004729">
    <property type="entry name" value="MutL"/>
    <property type="match status" value="1"/>
</dbReference>
<organism evidence="1 3">
    <name type="scientific">Citrobacter pasteurii</name>
    <dbReference type="NCBI Taxonomy" id="1563222"/>
    <lineage>
        <taxon>Bacteria</taxon>
        <taxon>Pseudomonadati</taxon>
        <taxon>Pseudomonadota</taxon>
        <taxon>Gammaproteobacteria</taxon>
        <taxon>Enterobacterales</taxon>
        <taxon>Enterobacteriaceae</taxon>
        <taxon>Citrobacter</taxon>
    </lineage>
</organism>
<dbReference type="EMBL" id="CP077262">
    <property type="protein sequence ID" value="QXA43889.1"/>
    <property type="molecule type" value="Genomic_DNA"/>
</dbReference>
<keyword evidence="4" id="KW-1185">Reference proteome</keyword>
<sequence>MQTVSVDIGSTWTKAALFAHEGEELTLVNHVLTPTTTHHLADGFFASLNQVLNVADARPLLKSGEVQLKYSSSAKGGLAVAAMGLVPSITLESAKVTAHSAGAKIAQYYSYKLNRHDIQELESSPPDILLFTGGTDGGEESYGLANAHALAGSKLDCAIIYAGNRDIQDEIQTILGHKDLTTVDNILPDLDHPNPFAARQAICDVFLSRIVKGKGLDVIVGETGEEPMPTPWTVYELVKAISDYDNAWKEFMLIDMGGATTDVYSASANTLSPDTVLHGVPEPFVKRTVEGDLGMRVSAVVVGESTQDMVKVVFAQQPQREEAFYRYLRHLVGQPDYLPVNAEEKYFDTLLAGLCVGYATERHAGTKKQVCTCVGNVDLQMGRDLTTVRKVVGSGGWLSRASQFDIHNWLKYRELDDQGKRILLPNQFEYYRDSYGLLPLLANVARLYPQAAARTSIQCLTLQN</sequence>
<dbReference type="Proteomes" id="UP000683579">
    <property type="component" value="Chromosome"/>
</dbReference>
<accession>A0A6N6K197</accession>
<dbReference type="AlphaFoldDB" id="A0A6N6K197"/>
<evidence type="ECO:0000313" key="4">
    <source>
        <dbReference type="Proteomes" id="UP000683579"/>
    </source>
</evidence>
<dbReference type="Pfam" id="PF13941">
    <property type="entry name" value="MutL"/>
    <property type="match status" value="1"/>
</dbReference>
<evidence type="ECO:0000313" key="3">
    <source>
        <dbReference type="Proteomes" id="UP000468420"/>
    </source>
</evidence>
<dbReference type="EMBL" id="QRDC01000014">
    <property type="protein sequence ID" value="KAA1276377.1"/>
    <property type="molecule type" value="Genomic_DNA"/>
</dbReference>
<protein>
    <submittedName>
        <fullName evidence="1 2">Glutamate mutase</fullName>
    </submittedName>
</protein>